<reference evidence="5" key="1">
    <citation type="submission" date="2024-03" db="EMBL/GenBank/DDBJ databases">
        <authorList>
            <consortium name="ELIXIR-Norway"/>
            <consortium name="Elixir Norway"/>
        </authorList>
    </citation>
    <scope>NUCLEOTIDE SEQUENCE</scope>
</reference>
<keyword evidence="6" id="KW-1185">Reference proteome</keyword>
<keyword evidence="2" id="KW-0479">Metal-binding</keyword>
<name>A0ABP1BMC5_9BRYO</name>
<dbReference type="Gene3D" id="2.60.120.340">
    <property type="entry name" value="Nucleoplasmin core domain"/>
    <property type="match status" value="1"/>
</dbReference>
<feature type="compositionally biased region" description="Basic and acidic residues" evidence="3">
    <location>
        <begin position="341"/>
        <end position="369"/>
    </location>
</feature>
<dbReference type="InterPro" id="IPR013087">
    <property type="entry name" value="Znf_C2H2_type"/>
</dbReference>
<dbReference type="PROSITE" id="PS50157">
    <property type="entry name" value="ZINC_FINGER_C2H2_2"/>
    <property type="match status" value="1"/>
</dbReference>
<dbReference type="EMBL" id="OZ023706">
    <property type="protein sequence ID" value="CAK9876946.1"/>
    <property type="molecule type" value="Genomic_DNA"/>
</dbReference>
<evidence type="ECO:0000259" key="4">
    <source>
        <dbReference type="PROSITE" id="PS50157"/>
    </source>
</evidence>
<gene>
    <name evidence="5" type="ORF">CSSPJE1EN2_LOCUS18988</name>
</gene>
<feature type="compositionally biased region" description="Acidic residues" evidence="3">
    <location>
        <begin position="241"/>
        <end position="293"/>
    </location>
</feature>
<feature type="region of interest" description="Disordered" evidence="3">
    <location>
        <begin position="226"/>
        <end position="383"/>
    </location>
</feature>
<dbReference type="InterPro" id="IPR041232">
    <property type="entry name" value="NPL"/>
</dbReference>
<keyword evidence="2" id="KW-0862">Zinc</keyword>
<dbReference type="PROSITE" id="PS00028">
    <property type="entry name" value="ZINC_FINGER_C2H2_1"/>
    <property type="match status" value="1"/>
</dbReference>
<evidence type="ECO:0000256" key="3">
    <source>
        <dbReference type="SAM" id="MobiDB-lite"/>
    </source>
</evidence>
<dbReference type="Pfam" id="PF17800">
    <property type="entry name" value="NPL"/>
    <property type="match status" value="1"/>
</dbReference>
<feature type="domain" description="C2H2-type" evidence="4">
    <location>
        <begin position="390"/>
        <end position="415"/>
    </location>
</feature>
<feature type="compositionally biased region" description="Low complexity" evidence="3">
    <location>
        <begin position="370"/>
        <end position="383"/>
    </location>
</feature>
<accession>A0ABP1BMC5</accession>
<protein>
    <recommendedName>
        <fullName evidence="4">C2H2-type domain-containing protein</fullName>
    </recommendedName>
</protein>
<proteinExistence type="inferred from homology"/>
<evidence type="ECO:0000256" key="2">
    <source>
        <dbReference type="PROSITE-ProRule" id="PRU00042"/>
    </source>
</evidence>
<feature type="compositionally biased region" description="Basic and acidic residues" evidence="3">
    <location>
        <begin position="310"/>
        <end position="319"/>
    </location>
</feature>
<sequence length="415" mass="45104">MKALKLPLSVVRFRVSRVRKKGFAAVRCPGRSLFAEILRKSARARSSAVSIEVPAGKPVTCVPGEGMYLHVSQAALGEGKGKSEGNKAVLSVEVDATKVVLGTLYQGKCDQISLDLVFDRDFVVSHTGSSVSMYLCGYRTEAPQDEYPFSIPFLQWIHKYFENCMTDEDEDEDEEEPVQAVPLIKANGDAPGGKKAVKPETAKSAITPEAAAAAGKAAAAPVLKKLEQQQTKPKGPVAVLPEDDEDEEDDEDDEEDEDDDEMDEDEFDEDDEDDDDDENDEEDEEDDEDELELEPAKLGAKRPAAGLPKVVDKKAKTETPNKPASVVKKAKEAATPVVKTPKKEVAKSARKEEITPKEKNAKTPSDKTPKGAVGATPTATPASTKKLGEYKCKDCEKNFVTETALTQHSAAKHKK</sequence>
<evidence type="ECO:0000256" key="1">
    <source>
        <dbReference type="ARBA" id="ARBA00006673"/>
    </source>
</evidence>
<organism evidence="5 6">
    <name type="scientific">Sphagnum jensenii</name>
    <dbReference type="NCBI Taxonomy" id="128206"/>
    <lineage>
        <taxon>Eukaryota</taxon>
        <taxon>Viridiplantae</taxon>
        <taxon>Streptophyta</taxon>
        <taxon>Embryophyta</taxon>
        <taxon>Bryophyta</taxon>
        <taxon>Sphagnophytina</taxon>
        <taxon>Sphagnopsida</taxon>
        <taxon>Sphagnales</taxon>
        <taxon>Sphagnaceae</taxon>
        <taxon>Sphagnum</taxon>
    </lineage>
</organism>
<keyword evidence="2" id="KW-0863">Zinc-finger</keyword>
<dbReference type="Proteomes" id="UP001497522">
    <property type="component" value="Chromosome 5"/>
</dbReference>
<comment type="similarity">
    <text evidence="1">Belongs to the histone deacetylase HD2 family.</text>
</comment>
<evidence type="ECO:0000313" key="6">
    <source>
        <dbReference type="Proteomes" id="UP001497522"/>
    </source>
</evidence>
<evidence type="ECO:0000313" key="5">
    <source>
        <dbReference type="EMBL" id="CAK9876946.1"/>
    </source>
</evidence>